<dbReference type="InterPro" id="IPR011006">
    <property type="entry name" value="CheY-like_superfamily"/>
</dbReference>
<evidence type="ECO:0000313" key="5">
    <source>
        <dbReference type="Proteomes" id="UP000515312"/>
    </source>
</evidence>
<feature type="domain" description="Response regulatory" evidence="3">
    <location>
        <begin position="6"/>
        <end position="117"/>
    </location>
</feature>
<evidence type="ECO:0000256" key="1">
    <source>
        <dbReference type="ARBA" id="ARBA00022553"/>
    </source>
</evidence>
<dbReference type="Pfam" id="PF00072">
    <property type="entry name" value="Response_reg"/>
    <property type="match status" value="1"/>
</dbReference>
<gene>
    <name evidence="4" type="ORF">H7849_09890</name>
</gene>
<evidence type="ECO:0000259" key="3">
    <source>
        <dbReference type="PROSITE" id="PS50110"/>
    </source>
</evidence>
<dbReference type="EMBL" id="CP060394">
    <property type="protein sequence ID" value="QNI34176.1"/>
    <property type="molecule type" value="Genomic_DNA"/>
</dbReference>
<proteinExistence type="predicted"/>
<evidence type="ECO:0000313" key="4">
    <source>
        <dbReference type="EMBL" id="QNI34176.1"/>
    </source>
</evidence>
<dbReference type="PANTHER" id="PTHR44591">
    <property type="entry name" value="STRESS RESPONSE REGULATOR PROTEIN 1"/>
    <property type="match status" value="1"/>
</dbReference>
<dbReference type="PANTHER" id="PTHR44591:SF18">
    <property type="entry name" value="REGULATORY PROTEIN"/>
    <property type="match status" value="1"/>
</dbReference>
<name>A0A7G8BNQ6_9BACT</name>
<dbReference type="PROSITE" id="PS50110">
    <property type="entry name" value="RESPONSE_REGULATORY"/>
    <property type="match status" value="1"/>
</dbReference>
<dbReference type="CDD" id="cd00156">
    <property type="entry name" value="REC"/>
    <property type="match status" value="1"/>
</dbReference>
<dbReference type="GO" id="GO:0000160">
    <property type="term" value="P:phosphorelay signal transduction system"/>
    <property type="evidence" value="ECO:0007669"/>
    <property type="project" value="InterPro"/>
</dbReference>
<dbReference type="SMART" id="SM00448">
    <property type="entry name" value="REC"/>
    <property type="match status" value="1"/>
</dbReference>
<dbReference type="SUPFAM" id="SSF52172">
    <property type="entry name" value="CheY-like"/>
    <property type="match status" value="1"/>
</dbReference>
<reference evidence="4 5" key="1">
    <citation type="submission" date="2020-08" db="EMBL/GenBank/DDBJ databases">
        <title>Edaphobacter telluris sp. nov. and Acidobacterium dinghuensis sp. nov., two acidobacteria isolated from forest soil.</title>
        <authorList>
            <person name="Fu J."/>
            <person name="Qiu L."/>
        </authorList>
    </citation>
    <scope>NUCLEOTIDE SEQUENCE [LARGE SCALE GENOMIC DNA]</scope>
    <source>
        <strain evidence="4">4Y35</strain>
    </source>
</reference>
<evidence type="ECO:0000256" key="2">
    <source>
        <dbReference type="PROSITE-ProRule" id="PRU00169"/>
    </source>
</evidence>
<protein>
    <submittedName>
        <fullName evidence="4">Response regulator</fullName>
    </submittedName>
</protein>
<dbReference type="KEGG" id="adin:H7849_09890"/>
<dbReference type="AlphaFoldDB" id="A0A7G8BNQ6"/>
<dbReference type="InterPro" id="IPR001789">
    <property type="entry name" value="Sig_transdc_resp-reg_receiver"/>
</dbReference>
<accession>A0A7G8BNQ6</accession>
<dbReference type="Gene3D" id="3.40.50.2300">
    <property type="match status" value="1"/>
</dbReference>
<dbReference type="InterPro" id="IPR050595">
    <property type="entry name" value="Bact_response_regulator"/>
</dbReference>
<keyword evidence="5" id="KW-1185">Reference proteome</keyword>
<dbReference type="Proteomes" id="UP000515312">
    <property type="component" value="Chromosome"/>
</dbReference>
<sequence>MTTPYTVLCVDDEALGLQIRRALLEMAGFKVLTALDGKSALVIFEDHTIHAVLLDYIMPGMDGGRVAAAMRTIKPTVPILLHSACVDLPQETIELVDATLPKGEGPESLISRLQLLIDASHSSVRSNR</sequence>
<dbReference type="RefSeq" id="WP_186746136.1">
    <property type="nucleotide sequence ID" value="NZ_CP060394.1"/>
</dbReference>
<organism evidence="4 5">
    <name type="scientific">Alloacidobacterium dinghuense</name>
    <dbReference type="NCBI Taxonomy" id="2763107"/>
    <lineage>
        <taxon>Bacteria</taxon>
        <taxon>Pseudomonadati</taxon>
        <taxon>Acidobacteriota</taxon>
        <taxon>Terriglobia</taxon>
        <taxon>Terriglobales</taxon>
        <taxon>Acidobacteriaceae</taxon>
        <taxon>Alloacidobacterium</taxon>
    </lineage>
</organism>
<keyword evidence="1 2" id="KW-0597">Phosphoprotein</keyword>
<feature type="modified residue" description="4-aspartylphosphate" evidence="2">
    <location>
        <position position="55"/>
    </location>
</feature>